<evidence type="ECO:0000313" key="4">
    <source>
        <dbReference type="EMBL" id="PLW43833.1"/>
    </source>
</evidence>
<feature type="region of interest" description="Disordered" evidence="1">
    <location>
        <begin position="38"/>
        <end position="88"/>
    </location>
</feature>
<feature type="compositionally biased region" description="Low complexity" evidence="1">
    <location>
        <begin position="792"/>
        <end position="807"/>
    </location>
</feature>
<dbReference type="PANTHER" id="PTHR35778:SF1">
    <property type="entry name" value="SIGNALING MUCIN HKR1-RELATED"/>
    <property type="match status" value="1"/>
</dbReference>
<proteinExistence type="predicted"/>
<feature type="compositionally biased region" description="Low complexity" evidence="1">
    <location>
        <begin position="953"/>
        <end position="969"/>
    </location>
</feature>
<feature type="compositionally biased region" description="Polar residues" evidence="1">
    <location>
        <begin position="346"/>
        <end position="453"/>
    </location>
</feature>
<dbReference type="EMBL" id="PGCI01000063">
    <property type="protein sequence ID" value="PLW43833.1"/>
    <property type="molecule type" value="Genomic_DNA"/>
</dbReference>
<dbReference type="GO" id="GO:0031505">
    <property type="term" value="P:fungal-type cell wall organization"/>
    <property type="evidence" value="ECO:0007669"/>
    <property type="project" value="TreeGrafter"/>
</dbReference>
<feature type="region of interest" description="Disordered" evidence="1">
    <location>
        <begin position="314"/>
        <end position="334"/>
    </location>
</feature>
<name>A0A2N5V1G5_9BASI</name>
<feature type="compositionally biased region" description="Polar residues" evidence="1">
    <location>
        <begin position="130"/>
        <end position="145"/>
    </location>
</feature>
<keyword evidence="2" id="KW-0472">Membrane</keyword>
<feature type="compositionally biased region" description="Low complexity" evidence="1">
    <location>
        <begin position="66"/>
        <end position="88"/>
    </location>
</feature>
<evidence type="ECO:0008006" key="6">
    <source>
        <dbReference type="Google" id="ProtNLM"/>
    </source>
</evidence>
<accession>A0A2N5V1G5</accession>
<dbReference type="GO" id="GO:0009986">
    <property type="term" value="C:cell surface"/>
    <property type="evidence" value="ECO:0007669"/>
    <property type="project" value="TreeGrafter"/>
</dbReference>
<dbReference type="GO" id="GO:0030427">
    <property type="term" value="C:site of polarized growth"/>
    <property type="evidence" value="ECO:0007669"/>
    <property type="project" value="TreeGrafter"/>
</dbReference>
<feature type="compositionally biased region" description="Low complexity" evidence="1">
    <location>
        <begin position="167"/>
        <end position="194"/>
    </location>
</feature>
<evidence type="ECO:0000256" key="1">
    <source>
        <dbReference type="SAM" id="MobiDB-lite"/>
    </source>
</evidence>
<feature type="compositionally biased region" description="Polar residues" evidence="1">
    <location>
        <begin position="195"/>
        <end position="246"/>
    </location>
</feature>
<keyword evidence="2" id="KW-0812">Transmembrane</keyword>
<gene>
    <name evidence="4" type="ORF">PCASD_05830</name>
</gene>
<dbReference type="InterPro" id="IPR039295">
    <property type="entry name" value="MSB2"/>
</dbReference>
<keyword evidence="2" id="KW-1133">Transmembrane helix</keyword>
<protein>
    <recommendedName>
        <fullName evidence="6">Mid2 domain-containing protein</fullName>
    </recommendedName>
</protein>
<feature type="transmembrane region" description="Helical" evidence="2">
    <location>
        <begin position="974"/>
        <end position="996"/>
    </location>
</feature>
<dbReference type="Proteomes" id="UP000235392">
    <property type="component" value="Unassembled WGS sequence"/>
</dbReference>
<dbReference type="GO" id="GO:0005886">
    <property type="term" value="C:plasma membrane"/>
    <property type="evidence" value="ECO:0007669"/>
    <property type="project" value="InterPro"/>
</dbReference>
<evidence type="ECO:0000256" key="2">
    <source>
        <dbReference type="SAM" id="Phobius"/>
    </source>
</evidence>
<keyword evidence="3" id="KW-0732">Signal</keyword>
<feature type="region of interest" description="Disordered" evidence="1">
    <location>
        <begin position="346"/>
        <end position="454"/>
    </location>
</feature>
<feature type="region of interest" description="Disordered" evidence="1">
    <location>
        <begin position="130"/>
        <end position="282"/>
    </location>
</feature>
<feature type="signal peptide" evidence="3">
    <location>
        <begin position="1"/>
        <end position="26"/>
    </location>
</feature>
<dbReference type="GO" id="GO:0005576">
    <property type="term" value="C:extracellular region"/>
    <property type="evidence" value="ECO:0007669"/>
    <property type="project" value="TreeGrafter"/>
</dbReference>
<feature type="region of interest" description="Disordered" evidence="1">
    <location>
        <begin position="776"/>
        <end position="807"/>
    </location>
</feature>
<reference evidence="4 5" key="1">
    <citation type="submission" date="2017-11" db="EMBL/GenBank/DDBJ databases">
        <title>De novo assembly and phasing of dikaryotic genomes from two isolates of Puccinia coronata f. sp. avenae, the causal agent of oat crown rust.</title>
        <authorList>
            <person name="Miller M.E."/>
            <person name="Zhang Y."/>
            <person name="Omidvar V."/>
            <person name="Sperschneider J."/>
            <person name="Schwessinger B."/>
            <person name="Raley C."/>
            <person name="Palmer J.M."/>
            <person name="Garnica D."/>
            <person name="Upadhyaya N."/>
            <person name="Rathjen J."/>
            <person name="Taylor J.M."/>
            <person name="Park R.F."/>
            <person name="Dodds P.N."/>
            <person name="Hirsch C.D."/>
            <person name="Kianian S.F."/>
            <person name="Figueroa M."/>
        </authorList>
    </citation>
    <scope>NUCLEOTIDE SEQUENCE [LARGE SCALE GENOMIC DNA]</scope>
    <source>
        <strain evidence="4">12SD80</strain>
    </source>
</reference>
<feature type="region of interest" description="Disordered" evidence="1">
    <location>
        <begin position="468"/>
        <end position="500"/>
    </location>
</feature>
<dbReference type="PANTHER" id="PTHR35778">
    <property type="entry name" value="SIGNALING MUCIN HKR1-RELATED"/>
    <property type="match status" value="1"/>
</dbReference>
<dbReference type="GO" id="GO:0005034">
    <property type="term" value="F:osmosensor activity"/>
    <property type="evidence" value="ECO:0007669"/>
    <property type="project" value="InterPro"/>
</dbReference>
<feature type="compositionally biased region" description="Polar residues" evidence="1">
    <location>
        <begin position="152"/>
        <end position="166"/>
    </location>
</feature>
<sequence length="1185" mass="125234">MRATTPSATLSLTLTLLLLHTTTTHATTNITTNITTTTYKPTPISNNTLQSVTPAEANNNSNHQQTTTTHNTTAAAATATTTTTHNTTAAATAATTTATLQDENSNHHQIDAAPVLHQAQLTATVNSSITLKSDDPSTQTPSLNTSDHHPLTLQSKSVPPQVDSQQPKNTTTLHNSTTLSTLPSSDSKSFFSTPQTGKPTVASLDQSIPLNYTSAPPSLLGTPNSITNQHPQTPSTHPTNSSNHVNNVDHPLAVAPPTLNTSTTPPDKPVHPPTTTTTTTTSTTNIDAIASFLSHDNLTSTPVLLSKLNHTIPTTTTQHPKNTGNNIPIGDNTVNSDVTRNLTYNPDENMTTNVTFHPEQGTTTPNLAYTNLTSHPEESTTNLTSYPEESTTNLTSHPEESTTNLTSHPEESTTNLTSHPEGSTTNLTSHPEGSTTTNLTSHPEASTVTNLTSHPEENLAPFLSKENLTSSSTPFKLNSNSSSSSETDTQPNKVSSSSDNWDSFFSSKDNLTSVSIPFKLNNTKLGSEPPKASNTSDNLDSFLSKDNITSASTPFRLNTTKIATDQPGKNSNLTNTVDDLASFLSKDNVTSASTPFRYNKHNSTNDEKTNPSPLLDAMNATLTSGPFTYSNLSGNDTFDKDNATLVSTPFKYNLTHSGFHHLNSTDPSNATLAAIDPEKSNTTLFSSSPFQLSLSNGTHLLNSTSEINKDNPVLVSPLLKYNTTSANLSETHNATSLYGTSNSSNLTSTPSYHAEPKPAPAFVPVTSLFVNPGPAPAVGTSTPAPPVETAAPSPGTSPKKSSSTPFPSSWPRYIVPTNAPSSPPSNSTLVSILFTDALNWPWLVTNSNASSQVLVFMPQLIASTLQIPEDQVVTQSLQAYQPANFNPNHAASMLTLWLGYIPSQYVGQLQAMIRAPQSRFYTNPSPVLKALAKTVDPSLPISTYEKKTPASQAAANPPAGDDGDSSTTSTGQKIAVIASVTTCGAAILAIGLVIAARQSRRRMVGRSVPGSAGSSSLRIGAPMIGTFQRGHDGLPVPVGAMEQRGASAFVGTSAGGNGGAVAVAAAGTEPRPCWTPESPTYIVRHEYGEARTTSMVQPAPSGAHDRTSWWGRMSGILGGGQPRQDDHTTGYLDNTNLSLESAVDNLHAPHSPTLKPPRKPQITRGADGLVSGIGRPVMKENSLFF</sequence>
<feature type="compositionally biased region" description="Low complexity" evidence="1">
    <location>
        <begin position="735"/>
        <end position="752"/>
    </location>
</feature>
<feature type="compositionally biased region" description="Polar residues" evidence="1">
    <location>
        <begin position="39"/>
        <end position="65"/>
    </location>
</feature>
<dbReference type="GO" id="GO:0007232">
    <property type="term" value="P:osmosensory signaling pathway via Sho1 osmosensor"/>
    <property type="evidence" value="ECO:0007669"/>
    <property type="project" value="InterPro"/>
</dbReference>
<evidence type="ECO:0000256" key="3">
    <source>
        <dbReference type="SAM" id="SignalP"/>
    </source>
</evidence>
<feature type="compositionally biased region" description="Low complexity" evidence="1">
    <location>
        <begin position="470"/>
        <end position="485"/>
    </location>
</feature>
<feature type="region of interest" description="Disordered" evidence="1">
    <location>
        <begin position="520"/>
        <end position="539"/>
    </location>
</feature>
<comment type="caution">
    <text evidence="4">The sequence shown here is derived from an EMBL/GenBank/DDBJ whole genome shotgun (WGS) entry which is preliminary data.</text>
</comment>
<organism evidence="4 5">
    <name type="scientific">Puccinia coronata f. sp. avenae</name>
    <dbReference type="NCBI Taxonomy" id="200324"/>
    <lineage>
        <taxon>Eukaryota</taxon>
        <taxon>Fungi</taxon>
        <taxon>Dikarya</taxon>
        <taxon>Basidiomycota</taxon>
        <taxon>Pucciniomycotina</taxon>
        <taxon>Pucciniomycetes</taxon>
        <taxon>Pucciniales</taxon>
        <taxon>Pucciniaceae</taxon>
        <taxon>Puccinia</taxon>
    </lineage>
</organism>
<dbReference type="GO" id="GO:0001402">
    <property type="term" value="P:signal transduction involved in filamentous growth"/>
    <property type="evidence" value="ECO:0007669"/>
    <property type="project" value="TreeGrafter"/>
</dbReference>
<evidence type="ECO:0000313" key="5">
    <source>
        <dbReference type="Proteomes" id="UP000235392"/>
    </source>
</evidence>
<dbReference type="GO" id="GO:0030010">
    <property type="term" value="P:establishment of cell polarity"/>
    <property type="evidence" value="ECO:0007669"/>
    <property type="project" value="TreeGrafter"/>
</dbReference>
<feature type="region of interest" description="Disordered" evidence="1">
    <location>
        <begin position="942"/>
        <end position="969"/>
    </location>
</feature>
<feature type="region of interest" description="Disordered" evidence="1">
    <location>
        <begin position="735"/>
        <end position="755"/>
    </location>
</feature>
<feature type="compositionally biased region" description="Low complexity" evidence="1">
    <location>
        <begin position="273"/>
        <end position="282"/>
    </location>
</feature>
<feature type="chain" id="PRO_5014917907" description="Mid2 domain-containing protein" evidence="3">
    <location>
        <begin position="27"/>
        <end position="1185"/>
    </location>
</feature>
<dbReference type="AlphaFoldDB" id="A0A2N5V1G5"/>
<dbReference type="GO" id="GO:0006972">
    <property type="term" value="P:hyperosmotic response"/>
    <property type="evidence" value="ECO:0007669"/>
    <property type="project" value="TreeGrafter"/>
</dbReference>